<dbReference type="GO" id="GO:0018773">
    <property type="term" value="F:acetylpyruvate hydrolase activity"/>
    <property type="evidence" value="ECO:0007669"/>
    <property type="project" value="TreeGrafter"/>
</dbReference>
<dbReference type="SUPFAM" id="SSF56529">
    <property type="entry name" value="FAH"/>
    <property type="match status" value="1"/>
</dbReference>
<name>A0A1K0IXZ3_CUPNE</name>
<proteinExistence type="predicted"/>
<evidence type="ECO:0000256" key="1">
    <source>
        <dbReference type="ARBA" id="ARBA00022723"/>
    </source>
</evidence>
<sequence>MNTSLEFDPQSLVLPRVPIRGSNQPYHVRRIFCVALNYADHAREMGREVSPEPPFYFTKSPFAITHTDSVVPYPPATANYHHEIELVAAIGKPAFRVSPAEAWDCVFGYACGLDMTRRDLQLAARDKGRPWEVGKDFEESAIVSEIVPVSEIGHPQSGRIAASVNGETKQDSDISMFIWNVAELVSDLSKYYRLGPGDLIYTGTPHGVGPVRAGDSLHGMVAGVASIDLRIGPAA</sequence>
<dbReference type="Gene3D" id="3.90.850.10">
    <property type="entry name" value="Fumarylacetoacetase-like, C-terminal domain"/>
    <property type="match status" value="1"/>
</dbReference>
<dbReference type="GO" id="GO:0046872">
    <property type="term" value="F:metal ion binding"/>
    <property type="evidence" value="ECO:0007669"/>
    <property type="project" value="UniProtKB-KW"/>
</dbReference>
<dbReference type="PANTHER" id="PTHR11820">
    <property type="entry name" value="ACYLPYRUVASE"/>
    <property type="match status" value="1"/>
</dbReference>
<evidence type="ECO:0000259" key="2">
    <source>
        <dbReference type="Pfam" id="PF01557"/>
    </source>
</evidence>
<dbReference type="RefSeq" id="WP_340527606.1">
    <property type="nucleotide sequence ID" value="NZ_FMSH01000364.1"/>
</dbReference>
<evidence type="ECO:0000313" key="3">
    <source>
        <dbReference type="EMBL" id="SCU83863.1"/>
    </source>
</evidence>
<keyword evidence="3" id="KW-0378">Hydrolase</keyword>
<dbReference type="Pfam" id="PF01557">
    <property type="entry name" value="FAA_hydrolase"/>
    <property type="match status" value="1"/>
</dbReference>
<dbReference type="EC" id="3.7.1.20" evidence="3"/>
<reference evidence="3" key="1">
    <citation type="submission" date="2016-09" db="EMBL/GenBank/DDBJ databases">
        <authorList>
            <person name="Capua I."/>
            <person name="De Benedictis P."/>
            <person name="Joannis T."/>
            <person name="Lombin L.H."/>
            <person name="Cattoli G."/>
        </authorList>
    </citation>
    <scope>NUCLEOTIDE SEQUENCE</scope>
    <source>
        <strain evidence="3">B9</strain>
    </source>
</reference>
<keyword evidence="1" id="KW-0479">Metal-binding</keyword>
<dbReference type="PANTHER" id="PTHR11820:SF90">
    <property type="entry name" value="FLUTATHIONE S-TRANSFERASE"/>
    <property type="match status" value="1"/>
</dbReference>
<dbReference type="InterPro" id="IPR011234">
    <property type="entry name" value="Fumarylacetoacetase-like_C"/>
</dbReference>
<dbReference type="InterPro" id="IPR036663">
    <property type="entry name" value="Fumarylacetoacetase_C_sf"/>
</dbReference>
<accession>A0A1K0IXZ3</accession>
<organism evidence="3">
    <name type="scientific">Cupriavidus necator</name>
    <name type="common">Alcaligenes eutrophus</name>
    <name type="synonym">Ralstonia eutropha</name>
    <dbReference type="NCBI Taxonomy" id="106590"/>
    <lineage>
        <taxon>Bacteria</taxon>
        <taxon>Pseudomonadati</taxon>
        <taxon>Pseudomonadota</taxon>
        <taxon>Betaproteobacteria</taxon>
        <taxon>Burkholderiales</taxon>
        <taxon>Burkholderiaceae</taxon>
        <taxon>Cupriavidus</taxon>
    </lineage>
</organism>
<dbReference type="AlphaFoldDB" id="A0A1K0IXZ3"/>
<dbReference type="GO" id="GO:0034545">
    <property type="term" value="F:fumarylpyruvate hydrolase activity"/>
    <property type="evidence" value="ECO:0007669"/>
    <property type="project" value="UniProtKB-EC"/>
</dbReference>
<dbReference type="EMBL" id="FMSH01000364">
    <property type="protein sequence ID" value="SCU83863.1"/>
    <property type="molecule type" value="Genomic_DNA"/>
</dbReference>
<gene>
    <name evidence="3" type="primary">nagK</name>
    <name evidence="3" type="ORF">CNECB9_4260023</name>
</gene>
<feature type="domain" description="Fumarylacetoacetase-like C-terminal" evidence="2">
    <location>
        <begin position="31"/>
        <end position="224"/>
    </location>
</feature>
<protein>
    <submittedName>
        <fullName evidence="3">Fumarylpyruvate hydrolase</fullName>
        <ecNumber evidence="3">3.7.1.20</ecNumber>
    </submittedName>
</protein>
<keyword evidence="3" id="KW-0670">Pyruvate</keyword>